<dbReference type="Proteomes" id="UP000321954">
    <property type="component" value="Chromosome"/>
</dbReference>
<dbReference type="RefSeq" id="WP_146837247.1">
    <property type="nucleotide sequence ID" value="NZ_CP042476.1"/>
</dbReference>
<protein>
    <recommendedName>
        <fullName evidence="2">AbiTii domain-containing protein</fullName>
    </recommendedName>
</protein>
<evidence type="ECO:0000313" key="4">
    <source>
        <dbReference type="Proteomes" id="UP000321954"/>
    </source>
</evidence>
<evidence type="ECO:0000313" key="3">
    <source>
        <dbReference type="EMBL" id="QED38993.1"/>
    </source>
</evidence>
<dbReference type="OrthoDB" id="766804at2"/>
<dbReference type="InterPro" id="IPR041304">
    <property type="entry name" value="AbiTii"/>
</dbReference>
<keyword evidence="4" id="KW-1185">Reference proteome</keyword>
<accession>A0A5B8YQK8</accession>
<organism evidence="3 4">
    <name type="scientific">Antarcticibacterium arcticum</name>
    <dbReference type="NCBI Taxonomy" id="2585771"/>
    <lineage>
        <taxon>Bacteria</taxon>
        <taxon>Pseudomonadati</taxon>
        <taxon>Bacteroidota</taxon>
        <taxon>Flavobacteriia</taxon>
        <taxon>Flavobacteriales</taxon>
        <taxon>Flavobacteriaceae</taxon>
        <taxon>Antarcticibacterium</taxon>
    </lineage>
</organism>
<dbReference type="EMBL" id="CP042476">
    <property type="protein sequence ID" value="QED38993.1"/>
    <property type="molecule type" value="Genomic_DNA"/>
</dbReference>
<keyword evidence="1" id="KW-0175">Coiled coil</keyword>
<name>A0A5B8YQK8_9FLAO</name>
<sequence>MINELITDIAYDKITVSQALTRAKLIARQLKNETFKNWLNKELNGYEFEDPLLPDYRKIWAEIQLTAEFPYGRTQSFPVVLSDKRQDISDLLNHHRVIEPISIVEQNISQISEGTAQIHLNGGMVQSVSELYKDQVQAYGGVIRSGVRIIAKTQLSNIVELTKQKLIDTLQDLEEQFPDLDNKYVMNEDNKEKAQNIITNNIYGNNNPLNVAAGENIKQGDITLTVNETYINKLKELGVEEDAITELEIIDRENPKGSAKRKDKIMSWLGKVTASITAKGIYENIPALVDLVGTII</sequence>
<reference evidence="3 4" key="1">
    <citation type="submission" date="2019-08" db="EMBL/GenBank/DDBJ databases">
        <title>Antarcticibacterium arcticum sp. nov., a bacterium isolated from marine sediment of the Canadian Beaufort Sea.</title>
        <authorList>
            <person name="Lee Y.M."/>
            <person name="Baek K."/>
            <person name="Lee D.-H."/>
            <person name="Shin S.C."/>
            <person name="Jin Y.K."/>
            <person name="Park Y."/>
        </authorList>
    </citation>
    <scope>NUCLEOTIDE SEQUENCE [LARGE SCALE GENOMIC DNA]</scope>
    <source>
        <strain evidence="3 4">PAMC 28998</strain>
    </source>
</reference>
<dbReference type="KEGG" id="anp:FK178_15270"/>
<evidence type="ECO:0000256" key="1">
    <source>
        <dbReference type="SAM" id="Coils"/>
    </source>
</evidence>
<evidence type="ECO:0000259" key="2">
    <source>
        <dbReference type="Pfam" id="PF18864"/>
    </source>
</evidence>
<feature type="coiled-coil region" evidence="1">
    <location>
        <begin position="156"/>
        <end position="183"/>
    </location>
</feature>
<proteinExistence type="predicted"/>
<feature type="domain" description="AbiTii" evidence="2">
    <location>
        <begin position="2"/>
        <end position="197"/>
    </location>
</feature>
<dbReference type="AlphaFoldDB" id="A0A5B8YQK8"/>
<gene>
    <name evidence="3" type="ORF">FK178_15270</name>
</gene>
<dbReference type="Pfam" id="PF18864">
    <property type="entry name" value="AbiTii"/>
    <property type="match status" value="1"/>
</dbReference>